<keyword evidence="8" id="KW-1185">Reference proteome</keyword>
<comment type="similarity">
    <text evidence="2 6">Belongs to the SURF1 family.</text>
</comment>
<dbReference type="Pfam" id="PF02104">
    <property type="entry name" value="SURF1"/>
    <property type="match status" value="1"/>
</dbReference>
<accession>A0A512BM73</accession>
<dbReference type="PANTHER" id="PTHR23427:SF2">
    <property type="entry name" value="SURFEIT LOCUS PROTEIN 1"/>
    <property type="match status" value="1"/>
</dbReference>
<organism evidence="7 8">
    <name type="scientific">Microvirga aerophila</name>
    <dbReference type="NCBI Taxonomy" id="670291"/>
    <lineage>
        <taxon>Bacteria</taxon>
        <taxon>Pseudomonadati</taxon>
        <taxon>Pseudomonadota</taxon>
        <taxon>Alphaproteobacteria</taxon>
        <taxon>Hyphomicrobiales</taxon>
        <taxon>Methylobacteriaceae</taxon>
        <taxon>Microvirga</taxon>
    </lineage>
</organism>
<dbReference type="InterPro" id="IPR045214">
    <property type="entry name" value="Surf1/Surf4"/>
</dbReference>
<comment type="caution">
    <text evidence="7">The sequence shown here is derived from an EMBL/GenBank/DDBJ whole genome shotgun (WGS) entry which is preliminary data.</text>
</comment>
<gene>
    <name evidence="7" type="ORF">MAE02_07590</name>
</gene>
<evidence type="ECO:0000313" key="7">
    <source>
        <dbReference type="EMBL" id="GEO13063.1"/>
    </source>
</evidence>
<evidence type="ECO:0000256" key="2">
    <source>
        <dbReference type="ARBA" id="ARBA00007165"/>
    </source>
</evidence>
<proteinExistence type="inferred from homology"/>
<name>A0A512BM73_9HYPH</name>
<keyword evidence="6" id="KW-1003">Cell membrane</keyword>
<evidence type="ECO:0000313" key="8">
    <source>
        <dbReference type="Proteomes" id="UP000321085"/>
    </source>
</evidence>
<reference evidence="7 8" key="1">
    <citation type="submission" date="2019-07" db="EMBL/GenBank/DDBJ databases">
        <title>Whole genome shotgun sequence of Microvirga aerophila NBRC 106136.</title>
        <authorList>
            <person name="Hosoyama A."/>
            <person name="Uohara A."/>
            <person name="Ohji S."/>
            <person name="Ichikawa N."/>
        </authorList>
    </citation>
    <scope>NUCLEOTIDE SEQUENCE [LARGE SCALE GENOMIC DNA]</scope>
    <source>
        <strain evidence="7 8">NBRC 106136</strain>
    </source>
</reference>
<dbReference type="PROSITE" id="PS50895">
    <property type="entry name" value="SURF1"/>
    <property type="match status" value="1"/>
</dbReference>
<dbReference type="InterPro" id="IPR002994">
    <property type="entry name" value="Surf1/Shy1"/>
</dbReference>
<evidence type="ECO:0000256" key="1">
    <source>
        <dbReference type="ARBA" id="ARBA00004370"/>
    </source>
</evidence>
<evidence type="ECO:0000256" key="6">
    <source>
        <dbReference type="RuleBase" id="RU363076"/>
    </source>
</evidence>
<keyword evidence="5 6" id="KW-0472">Membrane</keyword>
<evidence type="ECO:0000256" key="5">
    <source>
        <dbReference type="ARBA" id="ARBA00023136"/>
    </source>
</evidence>
<feature type="transmembrane region" description="Helical" evidence="6">
    <location>
        <begin position="12"/>
        <end position="33"/>
    </location>
</feature>
<dbReference type="GO" id="GO:0005886">
    <property type="term" value="C:plasma membrane"/>
    <property type="evidence" value="ECO:0007669"/>
    <property type="project" value="UniProtKB-SubCell"/>
</dbReference>
<dbReference type="OrthoDB" id="6079986at2"/>
<sequence>MTRSASLQTGRSLVFPSLAALVAFAILIGLGTWQLQRKAWKDGLLAQIQARAHGEPGDIVPPSGWTAWRASEDEFRRVQVTGAFLHPFETPVYGLAPGQRGAPAQGYYLMTPLRLADGATVMVNRGFVPMELRDPAARPESQPAGEVTVTGLVRAPEERNAFTPADDPARNTWFARDPQAIANARNLDRVAPFYVEADATPNPGGWPKGGQTRLDLPNNHLQYAVTWYGIALTLVGVFAAFAWRRIKPVAQPS</sequence>
<dbReference type="RefSeq" id="WP_114185323.1">
    <property type="nucleotide sequence ID" value="NZ_BJYU01000006.1"/>
</dbReference>
<keyword evidence="3 6" id="KW-0812">Transmembrane</keyword>
<dbReference type="PANTHER" id="PTHR23427">
    <property type="entry name" value="SURFEIT LOCUS PROTEIN"/>
    <property type="match status" value="1"/>
</dbReference>
<feature type="transmembrane region" description="Helical" evidence="6">
    <location>
        <begin position="225"/>
        <end position="243"/>
    </location>
</feature>
<dbReference type="AlphaFoldDB" id="A0A512BM73"/>
<protein>
    <recommendedName>
        <fullName evidence="6">SURF1-like protein</fullName>
    </recommendedName>
</protein>
<evidence type="ECO:0000256" key="4">
    <source>
        <dbReference type="ARBA" id="ARBA00022989"/>
    </source>
</evidence>
<dbReference type="EMBL" id="BJYU01000006">
    <property type="protein sequence ID" value="GEO13063.1"/>
    <property type="molecule type" value="Genomic_DNA"/>
</dbReference>
<keyword evidence="4 6" id="KW-1133">Transmembrane helix</keyword>
<dbReference type="CDD" id="cd06662">
    <property type="entry name" value="SURF1"/>
    <property type="match status" value="1"/>
</dbReference>
<dbReference type="Proteomes" id="UP000321085">
    <property type="component" value="Unassembled WGS sequence"/>
</dbReference>
<evidence type="ECO:0000256" key="3">
    <source>
        <dbReference type="ARBA" id="ARBA00022692"/>
    </source>
</evidence>
<comment type="subcellular location">
    <subcellularLocation>
        <location evidence="6">Cell membrane</location>
        <topology evidence="6">Multi-pass membrane protein</topology>
    </subcellularLocation>
    <subcellularLocation>
        <location evidence="1">Membrane</location>
    </subcellularLocation>
</comment>